<comment type="subcellular location">
    <subcellularLocation>
        <location evidence="1">Golgi apparatus membrane</location>
        <topology evidence="1">Peripheral membrane protein</topology>
    </subcellularLocation>
</comment>
<comment type="caution">
    <text evidence="9">The sequence shown here is derived from an EMBL/GenBank/DDBJ whole genome shotgun (WGS) entry which is preliminary data.</text>
</comment>
<organism evidence="9 10">
    <name type="scientific">Polyrhizophydium stewartii</name>
    <dbReference type="NCBI Taxonomy" id="2732419"/>
    <lineage>
        <taxon>Eukaryota</taxon>
        <taxon>Fungi</taxon>
        <taxon>Fungi incertae sedis</taxon>
        <taxon>Chytridiomycota</taxon>
        <taxon>Chytridiomycota incertae sedis</taxon>
        <taxon>Chytridiomycetes</taxon>
        <taxon>Rhizophydiales</taxon>
        <taxon>Rhizophydiales incertae sedis</taxon>
        <taxon>Polyrhizophydium</taxon>
    </lineage>
</organism>
<evidence type="ECO:0000313" key="9">
    <source>
        <dbReference type="EMBL" id="KAL2914332.1"/>
    </source>
</evidence>
<keyword evidence="5" id="KW-0653">Protein transport</keyword>
<keyword evidence="10" id="KW-1185">Reference proteome</keyword>
<evidence type="ECO:0000256" key="6">
    <source>
        <dbReference type="ARBA" id="ARBA00023034"/>
    </source>
</evidence>
<sequence>MADVGGDDFDVRHWLNRTLAADGAGRAAVSDKVQDTIGELQLLIHMSMQRLDKLSGETLALVPRTLLDIEAAQRDADQLTAALDAAQQRAGDDEVNEAFARLSLMDRVLHNMESTRACLKETENWSTLAAEMDAILASQDFDKAAARLAEARRSLTLLSASSAFEERQALLAKMLEDLLALMAPQALTALDARDADATQHFESLYAQLDRAADFERMYALSRCEPLLKAWADPGDIADDPVRLQHLIERMGALVSLELGAGGASIEAAAGAPDPSKAAALGSLLEFVLHNMSPRLPAWLRGVCEARLARSDGTALPTVVRMFAIACDFVQDVHQRLGPAASESGLGGKDAESAEHVPPWVAAILDAFLPIQRDYAALERRGLKALLSGFGRADQGAMPSMLQELSGRAAAACEATLLRCEQLTFGHGISVAAQAVDEYLAALGDAATRMLQGLQESTQVSALIAAGVAAGLKPLTDASMDAASGDDWADFRAAIAVHNVVVSMHSQHQMLVSAIERSAKNCAEAQRTAQPTDSLARVFLAQAIAQGRVRFAVQPVSPRQEPGSAEDGADERCEQLPASARALDGAALASQRLVFGCLLRRISKHLEEVPGMACWHSAPKDMSSPFGLELPQFSLLPLSYMTRIGEQLLALLQHLDTFVGEPSLRFRVEALPGLLREDVASAAENAAGEDMDLTHLWVTAVARAIEAQFADKVLQIAVLSAHGCKQLATDIHYLANVFAAMEISLHPRLAQIAEHVEASEADLQAAVVASGDAGGAAADRDLVQRIAHQRGLLS</sequence>
<evidence type="ECO:0000256" key="1">
    <source>
        <dbReference type="ARBA" id="ARBA00004395"/>
    </source>
</evidence>
<evidence type="ECO:0000256" key="3">
    <source>
        <dbReference type="ARBA" id="ARBA00020984"/>
    </source>
</evidence>
<dbReference type="Pfam" id="PF10191">
    <property type="entry name" value="COG7"/>
    <property type="match status" value="1"/>
</dbReference>
<reference evidence="9 10" key="1">
    <citation type="submission" date="2023-09" db="EMBL/GenBank/DDBJ databases">
        <title>Pangenome analysis of Batrachochytrium dendrobatidis and related Chytrids.</title>
        <authorList>
            <person name="Yacoub M.N."/>
            <person name="Stajich J.E."/>
            <person name="James T.Y."/>
        </authorList>
    </citation>
    <scope>NUCLEOTIDE SEQUENCE [LARGE SCALE GENOMIC DNA]</scope>
    <source>
        <strain evidence="9 10">JEL0888</strain>
    </source>
</reference>
<protein>
    <recommendedName>
        <fullName evidence="3">Conserved oligomeric Golgi complex subunit 7</fullName>
    </recommendedName>
    <alternativeName>
        <fullName evidence="8">Component of oligomeric Golgi complex 7</fullName>
    </alternativeName>
</protein>
<dbReference type="Proteomes" id="UP001527925">
    <property type="component" value="Unassembled WGS sequence"/>
</dbReference>
<proteinExistence type="inferred from homology"/>
<name>A0ABR4N467_9FUNG</name>
<evidence type="ECO:0000256" key="8">
    <source>
        <dbReference type="ARBA" id="ARBA00031345"/>
    </source>
</evidence>
<keyword evidence="4" id="KW-0813">Transport</keyword>
<gene>
    <name evidence="9" type="ORF">HK105_206104</name>
</gene>
<keyword evidence="6" id="KW-0333">Golgi apparatus</keyword>
<dbReference type="EMBL" id="JADGIZ020000034">
    <property type="protein sequence ID" value="KAL2914332.1"/>
    <property type="molecule type" value="Genomic_DNA"/>
</dbReference>
<comment type="similarity">
    <text evidence="2">Belongs to the COG7 family.</text>
</comment>
<dbReference type="PANTHER" id="PTHR21443:SF0">
    <property type="entry name" value="CONSERVED OLIGOMERIC GOLGI COMPLEX SUBUNIT 7"/>
    <property type="match status" value="1"/>
</dbReference>
<evidence type="ECO:0000256" key="4">
    <source>
        <dbReference type="ARBA" id="ARBA00022448"/>
    </source>
</evidence>
<evidence type="ECO:0000256" key="7">
    <source>
        <dbReference type="ARBA" id="ARBA00023136"/>
    </source>
</evidence>
<evidence type="ECO:0000256" key="2">
    <source>
        <dbReference type="ARBA" id="ARBA00005831"/>
    </source>
</evidence>
<accession>A0ABR4N467</accession>
<keyword evidence="7" id="KW-0472">Membrane</keyword>
<evidence type="ECO:0000256" key="5">
    <source>
        <dbReference type="ARBA" id="ARBA00022927"/>
    </source>
</evidence>
<evidence type="ECO:0000313" key="10">
    <source>
        <dbReference type="Proteomes" id="UP001527925"/>
    </source>
</evidence>
<dbReference type="InterPro" id="IPR019335">
    <property type="entry name" value="COG7"/>
</dbReference>
<dbReference type="PANTHER" id="PTHR21443">
    <property type="entry name" value="CONSERVED OLIGOMERIC GOLGI COMPLEX COMPONENT 7"/>
    <property type="match status" value="1"/>
</dbReference>